<dbReference type="AlphaFoldDB" id="A0A8D8Z8H8"/>
<feature type="compositionally biased region" description="Low complexity" evidence="1">
    <location>
        <begin position="86"/>
        <end position="99"/>
    </location>
</feature>
<feature type="region of interest" description="Disordered" evidence="1">
    <location>
        <begin position="1"/>
        <end position="27"/>
    </location>
</feature>
<evidence type="ECO:0000313" key="2">
    <source>
        <dbReference type="EMBL" id="CAG6743018.1"/>
    </source>
</evidence>
<proteinExistence type="predicted"/>
<protein>
    <submittedName>
        <fullName evidence="2">Uncharacterized protein</fullName>
    </submittedName>
</protein>
<feature type="compositionally biased region" description="Basic residues" evidence="1">
    <location>
        <begin position="1"/>
        <end position="17"/>
    </location>
</feature>
<dbReference type="EMBL" id="HBUF01442435">
    <property type="protein sequence ID" value="CAG6743018.1"/>
    <property type="molecule type" value="Transcribed_RNA"/>
</dbReference>
<feature type="compositionally biased region" description="Low complexity" evidence="1">
    <location>
        <begin position="133"/>
        <end position="149"/>
    </location>
</feature>
<accession>A0A8D8Z8H8</accession>
<name>A0A8D8Z8H8_9HEMI</name>
<sequence length="155" mass="17590">MNSMKKGKNKIEKKKKKENPISPDTNRNISINVSIKIKINSRFIIMTCKRNEIIYTLNKMENPDQSTVNTTKRKFKIMNKDWNMCKSDSNMSNSSGSISSRKDRSSINSNSINSIKRSINGMRTTTTRNNIINGSIMSNSSSIKNRSNSCGSKNR</sequence>
<reference evidence="2" key="1">
    <citation type="submission" date="2021-05" db="EMBL/GenBank/DDBJ databases">
        <authorList>
            <person name="Alioto T."/>
            <person name="Alioto T."/>
            <person name="Gomez Garrido J."/>
        </authorList>
    </citation>
    <scope>NUCLEOTIDE SEQUENCE</scope>
</reference>
<feature type="region of interest" description="Disordered" evidence="1">
    <location>
        <begin position="133"/>
        <end position="155"/>
    </location>
</feature>
<feature type="region of interest" description="Disordered" evidence="1">
    <location>
        <begin position="86"/>
        <end position="112"/>
    </location>
</feature>
<organism evidence="2">
    <name type="scientific">Cacopsylla melanoneura</name>
    <dbReference type="NCBI Taxonomy" id="428564"/>
    <lineage>
        <taxon>Eukaryota</taxon>
        <taxon>Metazoa</taxon>
        <taxon>Ecdysozoa</taxon>
        <taxon>Arthropoda</taxon>
        <taxon>Hexapoda</taxon>
        <taxon>Insecta</taxon>
        <taxon>Pterygota</taxon>
        <taxon>Neoptera</taxon>
        <taxon>Paraneoptera</taxon>
        <taxon>Hemiptera</taxon>
        <taxon>Sternorrhyncha</taxon>
        <taxon>Psylloidea</taxon>
        <taxon>Psyllidae</taxon>
        <taxon>Psyllinae</taxon>
        <taxon>Cacopsylla</taxon>
    </lineage>
</organism>
<evidence type="ECO:0000256" key="1">
    <source>
        <dbReference type="SAM" id="MobiDB-lite"/>
    </source>
</evidence>